<evidence type="ECO:0000256" key="6">
    <source>
        <dbReference type="ARBA" id="ARBA00022679"/>
    </source>
</evidence>
<feature type="compositionally biased region" description="Basic and acidic residues" evidence="12">
    <location>
        <begin position="1"/>
        <end position="11"/>
    </location>
</feature>
<evidence type="ECO:0000256" key="9">
    <source>
        <dbReference type="ARBA" id="ARBA00022989"/>
    </source>
</evidence>
<dbReference type="Pfam" id="PF03062">
    <property type="entry name" value="MBOAT"/>
    <property type="match status" value="1"/>
</dbReference>
<proteinExistence type="inferred from homology"/>
<name>A0AB40B848_DIOCR</name>
<dbReference type="PANTHER" id="PTHR10408">
    <property type="entry name" value="STEROL O-ACYLTRANSFERASE"/>
    <property type="match status" value="1"/>
</dbReference>
<dbReference type="InterPro" id="IPR014371">
    <property type="entry name" value="Oat_ACAT_DAG_ARE"/>
</dbReference>
<evidence type="ECO:0000313" key="14">
    <source>
        <dbReference type="Proteomes" id="UP001515500"/>
    </source>
</evidence>
<feature type="region of interest" description="Disordered" evidence="12">
    <location>
        <begin position="1"/>
        <end position="64"/>
    </location>
</feature>
<evidence type="ECO:0000256" key="7">
    <source>
        <dbReference type="ARBA" id="ARBA00022692"/>
    </source>
</evidence>
<feature type="transmembrane region" description="Helical" evidence="13">
    <location>
        <begin position="117"/>
        <end position="136"/>
    </location>
</feature>
<dbReference type="PANTHER" id="PTHR10408:SF7">
    <property type="entry name" value="DIACYLGLYCEROL O-ACYLTRANSFERASE 1"/>
    <property type="match status" value="1"/>
</dbReference>
<keyword evidence="11" id="KW-0012">Acyltransferase</keyword>
<evidence type="ECO:0000256" key="4">
    <source>
        <dbReference type="ARBA" id="ARBA00009010"/>
    </source>
</evidence>
<evidence type="ECO:0000256" key="11">
    <source>
        <dbReference type="ARBA" id="ARBA00023315"/>
    </source>
</evidence>
<protein>
    <recommendedName>
        <fullName evidence="5">diacylglycerol O-acyltransferase</fullName>
        <ecNumber evidence="5">2.3.1.20</ecNumber>
    </recommendedName>
</protein>
<feature type="transmembrane region" description="Helical" evidence="13">
    <location>
        <begin position="191"/>
        <end position="212"/>
    </location>
</feature>
<feature type="compositionally biased region" description="Low complexity" evidence="12">
    <location>
        <begin position="44"/>
        <end position="54"/>
    </location>
</feature>
<feature type="transmembrane region" description="Helical" evidence="13">
    <location>
        <begin position="346"/>
        <end position="365"/>
    </location>
</feature>
<gene>
    <name evidence="15" type="primary">LOC120260082</name>
</gene>
<comment type="pathway">
    <text evidence="3">Lipid metabolism.</text>
</comment>
<reference evidence="15" key="1">
    <citation type="submission" date="2025-08" db="UniProtKB">
        <authorList>
            <consortium name="RefSeq"/>
        </authorList>
    </citation>
    <scope>IDENTIFICATION</scope>
</reference>
<keyword evidence="8" id="KW-0256">Endoplasmic reticulum</keyword>
<feature type="transmembrane region" description="Helical" evidence="13">
    <location>
        <begin position="160"/>
        <end position="179"/>
    </location>
</feature>
<comment type="similarity">
    <text evidence="4">Belongs to the membrane-bound acyltransferase family. Sterol o-acyltransferase subfamily.</text>
</comment>
<evidence type="ECO:0000256" key="8">
    <source>
        <dbReference type="ARBA" id="ARBA00022824"/>
    </source>
</evidence>
<dbReference type="GO" id="GO:0005789">
    <property type="term" value="C:endoplasmic reticulum membrane"/>
    <property type="evidence" value="ECO:0007669"/>
    <property type="project" value="UniProtKB-SubCell"/>
</dbReference>
<evidence type="ECO:0000256" key="5">
    <source>
        <dbReference type="ARBA" id="ARBA00013244"/>
    </source>
</evidence>
<accession>A0AB40B848</accession>
<comment type="subcellular location">
    <subcellularLocation>
        <location evidence="1">Endoplasmic reticulum membrane</location>
        <topology evidence="1">Multi-pass membrane protein</topology>
    </subcellularLocation>
</comment>
<comment type="pathway">
    <text evidence="2">Glycerolipid metabolism; triacylglycerol biosynthesis.</text>
</comment>
<dbReference type="AlphaFoldDB" id="A0AB40B848"/>
<evidence type="ECO:0000256" key="1">
    <source>
        <dbReference type="ARBA" id="ARBA00004477"/>
    </source>
</evidence>
<dbReference type="GeneID" id="120260082"/>
<evidence type="ECO:0000256" key="10">
    <source>
        <dbReference type="ARBA" id="ARBA00023136"/>
    </source>
</evidence>
<evidence type="ECO:0000256" key="13">
    <source>
        <dbReference type="SAM" id="Phobius"/>
    </source>
</evidence>
<dbReference type="InterPro" id="IPR004299">
    <property type="entry name" value="MBOAT_fam"/>
</dbReference>
<feature type="transmembrane region" description="Helical" evidence="13">
    <location>
        <begin position="218"/>
        <end position="237"/>
    </location>
</feature>
<keyword evidence="10 13" id="KW-0472">Membrane</keyword>
<keyword evidence="7 13" id="KW-0812">Transmembrane</keyword>
<keyword evidence="14" id="KW-1185">Reference proteome</keyword>
<dbReference type="GO" id="GO:0004144">
    <property type="term" value="F:diacylglycerol O-acyltransferase activity"/>
    <property type="evidence" value="ECO:0007669"/>
    <property type="project" value="UniProtKB-EC"/>
</dbReference>
<dbReference type="EC" id="2.3.1.20" evidence="5"/>
<evidence type="ECO:0000256" key="12">
    <source>
        <dbReference type="SAM" id="MobiDB-lite"/>
    </source>
</evidence>
<evidence type="ECO:0000256" key="2">
    <source>
        <dbReference type="ARBA" id="ARBA00004771"/>
    </source>
</evidence>
<dbReference type="Proteomes" id="UP001515500">
    <property type="component" value="Chromosome 5"/>
</dbReference>
<evidence type="ECO:0000313" key="15">
    <source>
        <dbReference type="RefSeq" id="XP_039123460.1"/>
    </source>
</evidence>
<keyword evidence="6" id="KW-0808">Transferase</keyword>
<dbReference type="GO" id="GO:0009941">
    <property type="term" value="C:chloroplast envelope"/>
    <property type="evidence" value="ECO:0007669"/>
    <property type="project" value="TreeGrafter"/>
</dbReference>
<dbReference type="GO" id="GO:0019432">
    <property type="term" value="P:triglyceride biosynthetic process"/>
    <property type="evidence" value="ECO:0007669"/>
    <property type="project" value="TreeGrafter"/>
</dbReference>
<keyword evidence="9 13" id="KW-1133">Transmembrane helix</keyword>
<dbReference type="RefSeq" id="XP_039123460.1">
    <property type="nucleotide sequence ID" value="XM_039267526.1"/>
</dbReference>
<sequence length="574" mass="64982">MASSRDPEPSLRRRITVVSPEDPVLGTIPASVDSTTDSGDDSVVDTTSDPDLTDGVVNGDQGEEKKNLASVLEGAEDRSGAEGGVPPMFLYRASAPAHRRMKESPLSSDAIFKQSHAGLFNLCIVVLVAVNSRLIIENLMKYGLLIRAGFWFSLGSVRDWPLLMCCFSLPAFALAAFAVEKLVWKKLISEPVAVSIHILLTTAELVYPVYMISRSDSAVLSGLVLMLFTTIVWLKLVSYAHTNYDLRNFPDSDNKNYYTQGVDFQGLAYFMVAPTLCYQPSYPRTTSIRKGLVTRQIAKLSDISWELMGFIIEQYINPIVKNSQHPLKGDFLYAIERVLKLSIPTLYLWLCMFYCLFHLWLNILGELLCFGDREFYKDWWNAKTVEEYWRMWNMCSVVWRLWNGSPAVSRNMDRQQGSFQQEEEEHFVFGQDPSSAVSDFCLARLNMAALSKQKQPVVVNQLFLKKLVSILQNFVMASRMAFLDQRNRLVGITAHIGAPAEVAVEVVFLWTFRHVNSFNGAGGDGCYHRGTAPTWYLVLSSEEGNIVRHTDDRFLRQSRHWVLKEDIPQECLPE</sequence>
<evidence type="ECO:0000256" key="3">
    <source>
        <dbReference type="ARBA" id="ARBA00005189"/>
    </source>
</evidence>
<organism evidence="14 15">
    <name type="scientific">Dioscorea cayennensis subsp. rotundata</name>
    <name type="common">White Guinea yam</name>
    <name type="synonym">Dioscorea rotundata</name>
    <dbReference type="NCBI Taxonomy" id="55577"/>
    <lineage>
        <taxon>Eukaryota</taxon>
        <taxon>Viridiplantae</taxon>
        <taxon>Streptophyta</taxon>
        <taxon>Embryophyta</taxon>
        <taxon>Tracheophyta</taxon>
        <taxon>Spermatophyta</taxon>
        <taxon>Magnoliopsida</taxon>
        <taxon>Liliopsida</taxon>
        <taxon>Dioscoreales</taxon>
        <taxon>Dioscoreaceae</taxon>
        <taxon>Dioscorea</taxon>
    </lineage>
</organism>